<feature type="transmembrane region" description="Helical" evidence="1">
    <location>
        <begin position="67"/>
        <end position="86"/>
    </location>
</feature>
<dbReference type="RefSeq" id="WP_108212797.1">
    <property type="nucleotide sequence ID" value="NZ_QBKI01000008.1"/>
</dbReference>
<dbReference type="EMBL" id="QBKI01000008">
    <property type="protein sequence ID" value="PTX15237.1"/>
    <property type="molecule type" value="Genomic_DNA"/>
</dbReference>
<proteinExistence type="predicted"/>
<dbReference type="AlphaFoldDB" id="A0A2T5YEX7"/>
<keyword evidence="3" id="KW-1185">Reference proteome</keyword>
<protein>
    <submittedName>
        <fullName evidence="2">Uncharacterized protein</fullName>
    </submittedName>
</protein>
<gene>
    <name evidence="2" type="ORF">C8N40_108129</name>
</gene>
<keyword evidence="1" id="KW-1133">Transmembrane helix</keyword>
<comment type="caution">
    <text evidence="2">The sequence shown here is derived from an EMBL/GenBank/DDBJ whole genome shotgun (WGS) entry which is preliminary data.</text>
</comment>
<organism evidence="2 3">
    <name type="scientific">Pontibacter mucosus</name>
    <dbReference type="NCBI Taxonomy" id="1649266"/>
    <lineage>
        <taxon>Bacteria</taxon>
        <taxon>Pseudomonadati</taxon>
        <taxon>Bacteroidota</taxon>
        <taxon>Cytophagia</taxon>
        <taxon>Cytophagales</taxon>
        <taxon>Hymenobacteraceae</taxon>
        <taxon>Pontibacter</taxon>
    </lineage>
</organism>
<accession>A0A2T5YEX7</accession>
<keyword evidence="1" id="KW-0812">Transmembrane</keyword>
<dbReference type="Proteomes" id="UP000244225">
    <property type="component" value="Unassembled WGS sequence"/>
</dbReference>
<evidence type="ECO:0000256" key="1">
    <source>
        <dbReference type="SAM" id="Phobius"/>
    </source>
</evidence>
<evidence type="ECO:0000313" key="3">
    <source>
        <dbReference type="Proteomes" id="UP000244225"/>
    </source>
</evidence>
<evidence type="ECO:0000313" key="2">
    <source>
        <dbReference type="EMBL" id="PTX15237.1"/>
    </source>
</evidence>
<sequence length="141" mass="17277">MSIREAFFYLYYRLYRYYTSDLFWVANRGAHWRASFSIKVLQIWLLLSLIVYYKVYTKYDLIPNQLLAPALCIVVFLLTGLNYYILEHKRPWKKYFREFDKWPKHKNRIGAVLVFLLVLLILGNMIFSFYLMSNIDWAQYR</sequence>
<feature type="transmembrane region" description="Helical" evidence="1">
    <location>
        <begin position="36"/>
        <end position="55"/>
    </location>
</feature>
<feature type="transmembrane region" description="Helical" evidence="1">
    <location>
        <begin position="107"/>
        <end position="131"/>
    </location>
</feature>
<name>A0A2T5YEX7_9BACT</name>
<reference evidence="2 3" key="1">
    <citation type="submission" date="2018-04" db="EMBL/GenBank/DDBJ databases">
        <title>Genomic Encyclopedia of Archaeal and Bacterial Type Strains, Phase II (KMG-II): from individual species to whole genera.</title>
        <authorList>
            <person name="Goeker M."/>
        </authorList>
    </citation>
    <scope>NUCLEOTIDE SEQUENCE [LARGE SCALE GENOMIC DNA]</scope>
    <source>
        <strain evidence="2 3">DSM 100162</strain>
    </source>
</reference>
<keyword evidence="1" id="KW-0472">Membrane</keyword>